<gene>
    <name evidence="7" type="ORF">DUNSADRAFT_7047</name>
</gene>
<evidence type="ECO:0000256" key="4">
    <source>
        <dbReference type="ARBA" id="ARBA00023136"/>
    </source>
</evidence>
<evidence type="ECO:0000256" key="2">
    <source>
        <dbReference type="ARBA" id="ARBA00022692"/>
    </source>
</evidence>
<dbReference type="EMBL" id="MU069461">
    <property type="protein sequence ID" value="KAF5842438.1"/>
    <property type="molecule type" value="Genomic_DNA"/>
</dbReference>
<accession>A0ABQ7H6F0</accession>
<evidence type="ECO:0000259" key="6">
    <source>
        <dbReference type="Pfam" id="PF03124"/>
    </source>
</evidence>
<protein>
    <submittedName>
        <fullName evidence="7">EXS family-domain-containing protein</fullName>
    </submittedName>
</protein>
<feature type="domain" description="EXS" evidence="6">
    <location>
        <begin position="53"/>
        <end position="250"/>
    </location>
</feature>
<dbReference type="PANTHER" id="PTHR10783:SF46">
    <property type="entry name" value="PROTEIN ERD1 HOMOLOG 2"/>
    <property type="match status" value="1"/>
</dbReference>
<evidence type="ECO:0000256" key="3">
    <source>
        <dbReference type="ARBA" id="ARBA00022989"/>
    </source>
</evidence>
<keyword evidence="3 5" id="KW-1133">Transmembrane helix</keyword>
<comment type="caution">
    <text evidence="7">The sequence shown here is derived from an EMBL/GenBank/DDBJ whole genome shotgun (WGS) entry which is preliminary data.</text>
</comment>
<dbReference type="InterPro" id="IPR004342">
    <property type="entry name" value="EXS_C"/>
</dbReference>
<evidence type="ECO:0000256" key="1">
    <source>
        <dbReference type="ARBA" id="ARBA00004141"/>
    </source>
</evidence>
<evidence type="ECO:0000313" key="8">
    <source>
        <dbReference type="Proteomes" id="UP000815325"/>
    </source>
</evidence>
<dbReference type="PANTHER" id="PTHR10783">
    <property type="entry name" value="XENOTROPIC AND POLYTROPIC RETROVIRUS RECEPTOR 1-RELATED"/>
    <property type="match status" value="1"/>
</dbReference>
<evidence type="ECO:0000313" key="7">
    <source>
        <dbReference type="EMBL" id="KAF5842438.1"/>
    </source>
</evidence>
<organism evidence="7 8">
    <name type="scientific">Dunaliella salina</name>
    <name type="common">Green alga</name>
    <name type="synonym">Protococcus salinus</name>
    <dbReference type="NCBI Taxonomy" id="3046"/>
    <lineage>
        <taxon>Eukaryota</taxon>
        <taxon>Viridiplantae</taxon>
        <taxon>Chlorophyta</taxon>
        <taxon>core chlorophytes</taxon>
        <taxon>Chlorophyceae</taxon>
        <taxon>CS clade</taxon>
        <taxon>Chlamydomonadales</taxon>
        <taxon>Dunaliellaceae</taxon>
        <taxon>Dunaliella</taxon>
    </lineage>
</organism>
<keyword evidence="4 5" id="KW-0472">Membrane</keyword>
<keyword evidence="2 5" id="KW-0812">Transmembrane</keyword>
<sequence length="409" mass="44948">MRRQTSSGNETFVPTQMKVILSLFCAGCAVYATKVAQQLPNTAQQAILVNFQPVVPPIVMLWLWGARVKGFQADGVEYELCFAPKDRKHLMPGEDIQGLALWLGSIAAGLAALMYKLASMQAYAATEMLPIVLYMGLFAVAFLPWPMPYPGSRFFFLHTLQRIMTPLQTVSWADFLLADMLCSLSKSCADFSRAICWLSTGPVMQSLVVPSFRAPEVCSPTATPQLVALCLPYIIRFVQCFIVHRTTGKRAQGAWRVLPLQLPQSEQLPWPLPPTQPTSQTAAAAPACWPRQLQTPTSALAPAACRCCNHKRCALPGPGTFGRCAATCCCACCGCTAWWVNSKPMRAWSCCWHWPRCGAAINGCVCVLRRSSTTWRPSTAWGLPRQLLARLAFQCCGTGQMQRSTWGLG</sequence>
<dbReference type="Pfam" id="PF03124">
    <property type="entry name" value="EXS"/>
    <property type="match status" value="1"/>
</dbReference>
<evidence type="ECO:0000256" key="5">
    <source>
        <dbReference type="SAM" id="Phobius"/>
    </source>
</evidence>
<proteinExistence type="predicted"/>
<name>A0ABQ7H6F0_DUNSA</name>
<reference evidence="7" key="1">
    <citation type="submission" date="2017-08" db="EMBL/GenBank/DDBJ databases">
        <authorList>
            <person name="Polle J.E."/>
            <person name="Barry K."/>
            <person name="Cushman J."/>
            <person name="Schmutz J."/>
            <person name="Tran D."/>
            <person name="Hathwaick L.T."/>
            <person name="Yim W.C."/>
            <person name="Jenkins J."/>
            <person name="Mckie-Krisberg Z.M."/>
            <person name="Prochnik S."/>
            <person name="Lindquist E."/>
            <person name="Dockter R.B."/>
            <person name="Adam C."/>
            <person name="Molina H."/>
            <person name="Bunkerborg J."/>
            <person name="Jin E."/>
            <person name="Buchheim M."/>
            <person name="Magnuson J."/>
        </authorList>
    </citation>
    <scope>NUCLEOTIDE SEQUENCE</scope>
    <source>
        <strain evidence="7">CCAP 19/18</strain>
    </source>
</reference>
<keyword evidence="8" id="KW-1185">Reference proteome</keyword>
<feature type="transmembrane region" description="Helical" evidence="5">
    <location>
        <begin position="129"/>
        <end position="147"/>
    </location>
</feature>
<dbReference type="Proteomes" id="UP000815325">
    <property type="component" value="Unassembled WGS sequence"/>
</dbReference>
<feature type="transmembrane region" description="Helical" evidence="5">
    <location>
        <begin position="99"/>
        <end position="117"/>
    </location>
</feature>
<comment type="subcellular location">
    <subcellularLocation>
        <location evidence="1">Membrane</location>
        <topology evidence="1">Multi-pass membrane protein</topology>
    </subcellularLocation>
</comment>